<dbReference type="InterPro" id="IPR051938">
    <property type="entry name" value="Apopto_cytoskel_mod"/>
</dbReference>
<dbReference type="SUPFAM" id="SSF46565">
    <property type="entry name" value="Chaperone J-domain"/>
    <property type="match status" value="1"/>
</dbReference>
<dbReference type="Pfam" id="PF00226">
    <property type="entry name" value="DnaJ"/>
    <property type="match status" value="1"/>
</dbReference>
<feature type="region of interest" description="Disordered" evidence="4">
    <location>
        <begin position="64"/>
        <end position="85"/>
    </location>
</feature>
<dbReference type="EMBL" id="JACOQK010000001">
    <property type="protein sequence ID" value="MBC5788038.1"/>
    <property type="molecule type" value="Genomic_DNA"/>
</dbReference>
<dbReference type="SUPFAM" id="SSF48452">
    <property type="entry name" value="TPR-like"/>
    <property type="match status" value="1"/>
</dbReference>
<organism evidence="6 7">
    <name type="scientific">Clostridium facile</name>
    <dbReference type="NCBI Taxonomy" id="2763035"/>
    <lineage>
        <taxon>Bacteria</taxon>
        <taxon>Bacillati</taxon>
        <taxon>Bacillota</taxon>
        <taxon>Clostridia</taxon>
        <taxon>Eubacteriales</taxon>
        <taxon>Clostridiaceae</taxon>
        <taxon>Clostridium</taxon>
    </lineage>
</organism>
<feature type="repeat" description="TPR" evidence="3">
    <location>
        <begin position="139"/>
        <end position="172"/>
    </location>
</feature>
<keyword evidence="3" id="KW-0802">TPR repeat</keyword>
<feature type="domain" description="J" evidence="5">
    <location>
        <begin position="3"/>
        <end position="63"/>
    </location>
</feature>
<dbReference type="InterPro" id="IPR011990">
    <property type="entry name" value="TPR-like_helical_dom_sf"/>
</dbReference>
<accession>A0ABR7ISF8</accession>
<dbReference type="PROSITE" id="PS50005">
    <property type="entry name" value="TPR"/>
    <property type="match status" value="1"/>
</dbReference>
<dbReference type="InterPro" id="IPR019734">
    <property type="entry name" value="TPR_rpt"/>
</dbReference>
<gene>
    <name evidence="6" type="ORF">H8Z77_08415</name>
</gene>
<feature type="compositionally biased region" description="Polar residues" evidence="4">
    <location>
        <begin position="67"/>
        <end position="85"/>
    </location>
</feature>
<dbReference type="RefSeq" id="WP_186996730.1">
    <property type="nucleotide sequence ID" value="NZ_JACOQK010000001.1"/>
</dbReference>
<keyword evidence="1" id="KW-0235">DNA replication</keyword>
<name>A0ABR7ISF8_9CLOT</name>
<evidence type="ECO:0000313" key="6">
    <source>
        <dbReference type="EMBL" id="MBC5788038.1"/>
    </source>
</evidence>
<dbReference type="PROSITE" id="PS50076">
    <property type="entry name" value="DNAJ_2"/>
    <property type="match status" value="1"/>
</dbReference>
<dbReference type="PRINTS" id="PR00625">
    <property type="entry name" value="JDOMAIN"/>
</dbReference>
<evidence type="ECO:0000259" key="5">
    <source>
        <dbReference type="PROSITE" id="PS50076"/>
    </source>
</evidence>
<evidence type="ECO:0000313" key="7">
    <source>
        <dbReference type="Proteomes" id="UP000649151"/>
    </source>
</evidence>
<keyword evidence="2" id="KW-0143">Chaperone</keyword>
<proteinExistence type="predicted"/>
<evidence type="ECO:0000256" key="3">
    <source>
        <dbReference type="PROSITE-ProRule" id="PRU00339"/>
    </source>
</evidence>
<dbReference type="InterPro" id="IPR036869">
    <property type="entry name" value="J_dom_sf"/>
</dbReference>
<dbReference type="CDD" id="cd06257">
    <property type="entry name" value="DnaJ"/>
    <property type="match status" value="1"/>
</dbReference>
<keyword evidence="7" id="KW-1185">Reference proteome</keyword>
<dbReference type="Proteomes" id="UP000649151">
    <property type="component" value="Unassembled WGS sequence"/>
</dbReference>
<evidence type="ECO:0000256" key="1">
    <source>
        <dbReference type="ARBA" id="ARBA00022705"/>
    </source>
</evidence>
<dbReference type="Gene3D" id="1.10.287.110">
    <property type="entry name" value="DnaJ domain"/>
    <property type="match status" value="1"/>
</dbReference>
<dbReference type="PANTHER" id="PTHR44145">
    <property type="entry name" value="DNAJ HOMOLOG SUBFAMILY A MEMBER 3, MITOCHONDRIAL"/>
    <property type="match status" value="1"/>
</dbReference>
<dbReference type="PANTHER" id="PTHR44145:SF3">
    <property type="entry name" value="DNAJ HOMOLOG SUBFAMILY A MEMBER 3, MITOCHONDRIAL"/>
    <property type="match status" value="1"/>
</dbReference>
<protein>
    <submittedName>
        <fullName evidence="6">DnaJ domain-containing protein</fullName>
    </submittedName>
</protein>
<evidence type="ECO:0000256" key="4">
    <source>
        <dbReference type="SAM" id="MobiDB-lite"/>
    </source>
</evidence>
<reference evidence="6 7" key="1">
    <citation type="submission" date="2020-08" db="EMBL/GenBank/DDBJ databases">
        <title>Genome public.</title>
        <authorList>
            <person name="Liu C."/>
            <person name="Sun Q."/>
        </authorList>
    </citation>
    <scope>NUCLEOTIDE SEQUENCE [LARGE SCALE GENOMIC DNA]</scope>
    <source>
        <strain evidence="6 7">NSJ-27</strain>
    </source>
</reference>
<dbReference type="InterPro" id="IPR001623">
    <property type="entry name" value="DnaJ_domain"/>
</dbReference>
<dbReference type="SMART" id="SM00271">
    <property type="entry name" value="DnaJ"/>
    <property type="match status" value="1"/>
</dbReference>
<comment type="caution">
    <text evidence="6">The sequence shown here is derived from an EMBL/GenBank/DDBJ whole genome shotgun (WGS) entry which is preliminary data.</text>
</comment>
<sequence>MTDPYQILGISQNATDEQVKQAYNVMQRKYHPDNYDDSNMKKFASEKLQEATDAFDSIMNERRKTQAKNNSNPTITIDNPETGGNNSSYSYEQAQPGGYTNYNTNSSAGFTDIRNMIQNNRMVEAEELLDGMGPESRTAEWYFLKGTVFFSRGWIDDATNYFSTANRMDPNNAEYRAALNRMAWQRQGNFGSAQNGQYRTPQNNVGGCSGCDLCSGLICADCCCECMGGDLISCC</sequence>
<evidence type="ECO:0000256" key="2">
    <source>
        <dbReference type="ARBA" id="ARBA00023186"/>
    </source>
</evidence>